<sequence length="360" mass="38857">MTIVQQLHDELRAADTVIRNALAVMTMKQKSEWGCANERDDVAGEGVTRYHERQVVIASGSPLAVFLELRRADRIIGNAWEIQSFHQHALWSTANQQDGVAVMHPTRADSRSKVLAAAIAAAHELVGDARGAIADGIIGYVQSFAGTASVESGVWFGVDFAAPGGDQSVVLKPPRDWSNADIARLRWTFTKRNHGGTLHVEQPAPRQTEEMIRFCPECGHLGDITTGYEACCPDWSQARVVPKRFAELCAETFKLCVRRIAPADGRAAAAVRTLEAKAYTYTDGAELLKPPLGPASIQTTRRIIRTITHANEVWQGGVKLASATTNAIAAEIADALNAKAGAPANAEAVPDIPQPQPMAR</sequence>
<proteinExistence type="predicted"/>
<gene>
    <name evidence="1" type="ORF">C5615_34175</name>
</gene>
<organism evidence="1 2">
    <name type="scientific">Burkholderia cepacia</name>
    <name type="common">Pseudomonas cepacia</name>
    <dbReference type="NCBI Taxonomy" id="292"/>
    <lineage>
        <taxon>Bacteria</taxon>
        <taxon>Pseudomonadati</taxon>
        <taxon>Pseudomonadota</taxon>
        <taxon>Betaproteobacteria</taxon>
        <taxon>Burkholderiales</taxon>
        <taxon>Burkholderiaceae</taxon>
        <taxon>Burkholderia</taxon>
        <taxon>Burkholderia cepacia complex</taxon>
    </lineage>
</organism>
<dbReference type="Proteomes" id="UP000238206">
    <property type="component" value="Unassembled WGS sequence"/>
</dbReference>
<accession>A0A2S8I5G6</accession>
<evidence type="ECO:0000313" key="1">
    <source>
        <dbReference type="EMBL" id="PQP10037.1"/>
    </source>
</evidence>
<dbReference type="RefSeq" id="WP_105393416.1">
    <property type="nucleotide sequence ID" value="NZ_PUIQ01000069.1"/>
</dbReference>
<dbReference type="AlphaFoldDB" id="A0A2S8I5G6"/>
<reference evidence="1 2" key="1">
    <citation type="submission" date="2018-02" db="EMBL/GenBank/DDBJ databases">
        <title>Draft genome sequencing of Burkholderia cepacia Y14-15.</title>
        <authorList>
            <person name="Zheng B.-X."/>
        </authorList>
    </citation>
    <scope>NUCLEOTIDE SEQUENCE [LARGE SCALE GENOMIC DNA]</scope>
    <source>
        <strain evidence="1 2">Y14-15</strain>
    </source>
</reference>
<dbReference type="EMBL" id="PUIQ01000069">
    <property type="protein sequence ID" value="PQP10037.1"/>
    <property type="molecule type" value="Genomic_DNA"/>
</dbReference>
<protein>
    <submittedName>
        <fullName evidence="1">Uncharacterized protein</fullName>
    </submittedName>
</protein>
<comment type="caution">
    <text evidence="1">The sequence shown here is derived from an EMBL/GenBank/DDBJ whole genome shotgun (WGS) entry which is preliminary data.</text>
</comment>
<name>A0A2S8I5G6_BURCE</name>
<evidence type="ECO:0000313" key="2">
    <source>
        <dbReference type="Proteomes" id="UP000238206"/>
    </source>
</evidence>